<keyword evidence="2" id="KW-0732">Signal</keyword>
<name>A0ABP0LYR9_9DINO</name>
<reference evidence="3 4" key="1">
    <citation type="submission" date="2024-02" db="EMBL/GenBank/DDBJ databases">
        <authorList>
            <person name="Chen Y."/>
            <person name="Shah S."/>
            <person name="Dougan E. K."/>
            <person name="Thang M."/>
            <person name="Chan C."/>
        </authorList>
    </citation>
    <scope>NUCLEOTIDE SEQUENCE [LARGE SCALE GENOMIC DNA]</scope>
</reference>
<evidence type="ECO:0000256" key="1">
    <source>
        <dbReference type="SAM" id="Phobius"/>
    </source>
</evidence>
<keyword evidence="1" id="KW-0472">Membrane</keyword>
<organism evidence="3 4">
    <name type="scientific">Durusdinium trenchii</name>
    <dbReference type="NCBI Taxonomy" id="1381693"/>
    <lineage>
        <taxon>Eukaryota</taxon>
        <taxon>Sar</taxon>
        <taxon>Alveolata</taxon>
        <taxon>Dinophyceae</taxon>
        <taxon>Suessiales</taxon>
        <taxon>Symbiodiniaceae</taxon>
        <taxon>Durusdinium</taxon>
    </lineage>
</organism>
<accession>A0ABP0LYR9</accession>
<comment type="caution">
    <text evidence="3">The sequence shown here is derived from an EMBL/GenBank/DDBJ whole genome shotgun (WGS) entry which is preliminary data.</text>
</comment>
<keyword evidence="1" id="KW-0812">Transmembrane</keyword>
<gene>
    <name evidence="3" type="ORF">SCF082_LOCUS24927</name>
</gene>
<feature type="transmembrane region" description="Helical" evidence="1">
    <location>
        <begin position="177"/>
        <end position="202"/>
    </location>
</feature>
<evidence type="ECO:0000313" key="4">
    <source>
        <dbReference type="Proteomes" id="UP001642464"/>
    </source>
</evidence>
<feature type="transmembrane region" description="Helical" evidence="1">
    <location>
        <begin position="254"/>
        <end position="273"/>
    </location>
</feature>
<dbReference type="Proteomes" id="UP001642464">
    <property type="component" value="Unassembled WGS sequence"/>
</dbReference>
<keyword evidence="1" id="KW-1133">Transmembrane helix</keyword>
<feature type="non-terminal residue" evidence="3">
    <location>
        <position position="363"/>
    </location>
</feature>
<evidence type="ECO:0000313" key="3">
    <source>
        <dbReference type="EMBL" id="CAK9043682.1"/>
    </source>
</evidence>
<sequence>MRALTLLTCLASAALYLACCKSQDWIRAEAKPPLSEHDVSFILGPRSVDLDAHLRPDPMHPWEKAPPSLSMQMSLQLLQEEYAGSDFIELEALMRLCGIALSLCSVAVSLLAISLCRNLRRFEVAAVVVLLADVLICFFAVMTLSSWCSIRLRPWITLVLFKLTNGEAAIQPHRIEVVPGCGSLCLVLAGISSFITVLMIMLEESEGKSTTKDMGSAGLAAARSPQRSKDRLVRLVATSRKELVQAQQRWADRLLIGCASCFAFLLLSSLWVVGQKTVDLGVKDALNKPTWRHRRHGLPWHQDYREAWRDVKAASICTGIRTAIKIDDFRKAVQAKADLTAQQVKRRVGFWGEQRHQETEPEK</sequence>
<feature type="chain" id="PRO_5046575485" evidence="2">
    <location>
        <begin position="23"/>
        <end position="363"/>
    </location>
</feature>
<feature type="transmembrane region" description="Helical" evidence="1">
    <location>
        <begin position="125"/>
        <end position="147"/>
    </location>
</feature>
<evidence type="ECO:0000256" key="2">
    <source>
        <dbReference type="SAM" id="SignalP"/>
    </source>
</evidence>
<dbReference type="EMBL" id="CAXAMM010018569">
    <property type="protein sequence ID" value="CAK9043682.1"/>
    <property type="molecule type" value="Genomic_DNA"/>
</dbReference>
<keyword evidence="4" id="KW-1185">Reference proteome</keyword>
<proteinExistence type="predicted"/>
<feature type="transmembrane region" description="Helical" evidence="1">
    <location>
        <begin position="92"/>
        <end position="113"/>
    </location>
</feature>
<feature type="signal peptide" evidence="2">
    <location>
        <begin position="1"/>
        <end position="22"/>
    </location>
</feature>
<protein>
    <submittedName>
        <fullName evidence="3">Uncharacterized protein</fullName>
    </submittedName>
</protein>